<organism evidence="3 4">
    <name type="scientific">Bradyrhizobium retamae</name>
    <dbReference type="NCBI Taxonomy" id="1300035"/>
    <lineage>
        <taxon>Bacteria</taxon>
        <taxon>Pseudomonadati</taxon>
        <taxon>Pseudomonadota</taxon>
        <taxon>Alphaproteobacteria</taxon>
        <taxon>Hyphomicrobiales</taxon>
        <taxon>Nitrobacteraceae</taxon>
        <taxon>Bradyrhizobium</taxon>
    </lineage>
</organism>
<dbReference type="EMBL" id="LLYA01000002">
    <property type="protein sequence ID" value="KRR29934.1"/>
    <property type="molecule type" value="Genomic_DNA"/>
</dbReference>
<keyword evidence="2" id="KW-0560">Oxidoreductase</keyword>
<proteinExistence type="inferred from homology"/>
<dbReference type="Gene3D" id="3.30.1370.60">
    <property type="entry name" value="Hypothetical oxidoreductase yiak, domain 2"/>
    <property type="match status" value="1"/>
</dbReference>
<protein>
    <submittedName>
        <fullName evidence="3">Dehydrogenase</fullName>
    </submittedName>
</protein>
<dbReference type="SUPFAM" id="SSF89733">
    <property type="entry name" value="L-sulfolactate dehydrogenase-like"/>
    <property type="match status" value="1"/>
</dbReference>
<dbReference type="Proteomes" id="UP000052023">
    <property type="component" value="Unassembled WGS sequence"/>
</dbReference>
<evidence type="ECO:0000256" key="2">
    <source>
        <dbReference type="ARBA" id="ARBA00023002"/>
    </source>
</evidence>
<evidence type="ECO:0000256" key="1">
    <source>
        <dbReference type="ARBA" id="ARBA00006056"/>
    </source>
</evidence>
<evidence type="ECO:0000313" key="4">
    <source>
        <dbReference type="Proteomes" id="UP000052023"/>
    </source>
</evidence>
<dbReference type="Pfam" id="PF02615">
    <property type="entry name" value="Ldh_2"/>
    <property type="match status" value="1"/>
</dbReference>
<dbReference type="Gene3D" id="1.10.1530.10">
    <property type="match status" value="1"/>
</dbReference>
<evidence type="ECO:0000313" key="3">
    <source>
        <dbReference type="EMBL" id="KRR29934.1"/>
    </source>
</evidence>
<keyword evidence="4" id="KW-1185">Reference proteome</keyword>
<dbReference type="InterPro" id="IPR003767">
    <property type="entry name" value="Malate/L-lactate_DH-like"/>
</dbReference>
<dbReference type="InterPro" id="IPR036111">
    <property type="entry name" value="Mal/L-sulfo/L-lacto_DH-like_sf"/>
</dbReference>
<dbReference type="RefSeq" id="WP_057841463.1">
    <property type="nucleotide sequence ID" value="NZ_LLYA01000002.1"/>
</dbReference>
<gene>
    <name evidence="3" type="ORF">CQ13_14080</name>
</gene>
<accession>A0A0R3NCQ3</accession>
<sequence length="350" mass="37175">MPMVQADRLTQIGAALLRAAGATEEEARAVAVGCVNANLAGHDSHGVIAIPTYIDRIKAGHIVPGAKWTIVQESSTTTVIDGHWGFGFHVNAKAMALTIGKAKTANVAACTVFRQSHVGRLATYPLMAMRAGMIGIAAADSGRSPKHVAPFGGREARLGTNPISIAVPSDLEAPFYLDMATSAVAAGKIALSVARGERIPQGWIIDADGRHTTDPSQYRKGGVLLPLGGSEGYKGSGLAAMVEVLCGLLTGLGFGVEPTGRHNDGCFMAVFNVAAFRPLKDFEREVGEFARYLKSTPPSEGSPGVFYPGEIEHVREQQRRRDGIEVEDATWEKLKALATDYKLIAELDLK</sequence>
<comment type="similarity">
    <text evidence="1">Belongs to the LDH2/MDH2 oxidoreductase family.</text>
</comment>
<comment type="caution">
    <text evidence="3">The sequence shown here is derived from an EMBL/GenBank/DDBJ whole genome shotgun (WGS) entry which is preliminary data.</text>
</comment>
<dbReference type="AlphaFoldDB" id="A0A0R3NCQ3"/>
<reference evidence="3 4" key="1">
    <citation type="submission" date="2014-03" db="EMBL/GenBank/DDBJ databases">
        <title>Bradyrhizobium valentinum sp. nov., isolated from effective nodules of Lupinus mariae-josephae, a lupine endemic of basic-lime soils in Eastern Spain.</title>
        <authorList>
            <person name="Duran D."/>
            <person name="Rey L."/>
            <person name="Navarro A."/>
            <person name="Busquets A."/>
            <person name="Imperial J."/>
            <person name="Ruiz-Argueso T."/>
        </authorList>
    </citation>
    <scope>NUCLEOTIDE SEQUENCE [LARGE SCALE GENOMIC DNA]</scope>
    <source>
        <strain evidence="3 4">Ro19</strain>
    </source>
</reference>
<dbReference type="PANTHER" id="PTHR11091:SF0">
    <property type="entry name" value="MALATE DEHYDROGENASE"/>
    <property type="match status" value="1"/>
</dbReference>
<dbReference type="InterPro" id="IPR043144">
    <property type="entry name" value="Mal/L-sulf/L-lact_DH-like_ah"/>
</dbReference>
<dbReference type="OrthoDB" id="9811519at2"/>
<dbReference type="PANTHER" id="PTHR11091">
    <property type="entry name" value="OXIDOREDUCTASE-RELATED"/>
    <property type="match status" value="1"/>
</dbReference>
<name>A0A0R3NCQ3_9BRAD</name>
<dbReference type="GO" id="GO:0016491">
    <property type="term" value="F:oxidoreductase activity"/>
    <property type="evidence" value="ECO:0007669"/>
    <property type="project" value="UniProtKB-KW"/>
</dbReference>
<dbReference type="InterPro" id="IPR043143">
    <property type="entry name" value="Mal/L-sulf/L-lact_DH-like_NADP"/>
</dbReference>